<dbReference type="NCBIfam" id="TIGR02022">
    <property type="entry name" value="hutF"/>
    <property type="match status" value="1"/>
</dbReference>
<gene>
    <name evidence="6" type="ORF">DIC66_18450</name>
</gene>
<organism evidence="6 7">
    <name type="scientific">Rhodoferax lacus</name>
    <dbReference type="NCBI Taxonomy" id="2184758"/>
    <lineage>
        <taxon>Bacteria</taxon>
        <taxon>Pseudomonadati</taxon>
        <taxon>Pseudomonadota</taxon>
        <taxon>Betaproteobacteria</taxon>
        <taxon>Burkholderiales</taxon>
        <taxon>Comamonadaceae</taxon>
        <taxon>Rhodoferax</taxon>
    </lineage>
</organism>
<keyword evidence="7" id="KW-1185">Reference proteome</keyword>
<dbReference type="EMBL" id="QFZK01000016">
    <property type="protein sequence ID" value="RFO95471.1"/>
    <property type="molecule type" value="Genomic_DNA"/>
</dbReference>
<dbReference type="PANTHER" id="PTHR11271:SF48">
    <property type="entry name" value="AMIDOHYDROLASE-RELATED DOMAIN-CONTAINING PROTEIN"/>
    <property type="match status" value="1"/>
</dbReference>
<feature type="domain" description="Amidohydrolase-related" evidence="5">
    <location>
        <begin position="58"/>
        <end position="436"/>
    </location>
</feature>
<comment type="caution">
    <text evidence="6">The sequence shown here is derived from an EMBL/GenBank/DDBJ whole genome shotgun (WGS) entry which is preliminary data.</text>
</comment>
<proteinExistence type="predicted"/>
<dbReference type="PANTHER" id="PTHR11271">
    <property type="entry name" value="GUANINE DEAMINASE"/>
    <property type="match status" value="1"/>
</dbReference>
<evidence type="ECO:0000256" key="4">
    <source>
        <dbReference type="ARBA" id="ARBA00022833"/>
    </source>
</evidence>
<evidence type="ECO:0000259" key="5">
    <source>
        <dbReference type="Pfam" id="PF01979"/>
    </source>
</evidence>
<dbReference type="InterPro" id="IPR010252">
    <property type="entry name" value="HutF"/>
</dbReference>
<dbReference type="InterPro" id="IPR006680">
    <property type="entry name" value="Amidohydro-rel"/>
</dbReference>
<dbReference type="SUPFAM" id="SSF51556">
    <property type="entry name" value="Metallo-dependent hydrolases"/>
    <property type="match status" value="1"/>
</dbReference>
<sequence>MGLTASAKTPLFWAPLAWVDGQWQHGVCLQADTSGHWSRITAGTATAPEHATVLPGPVLPGMVNAHSHAFQRAFAGLSERRASDADDFWSWRDRMYGVALRITPAQLRAVAAQLYVEMLQGGYTQVCEFHYLHHSESGAAYKDPSTLAWAVADGAADAGLGLTLLPVLYERAGFAQDQLRDDQRRFAGTPSFIADLQKTVQASGRALVNAGVSIHSLRAASGTSIAHLLQAVGEQDLPIHIHIAEQMQEVRDCLAHTGQRPIAWLTRKLPLDARWQLVHATHAIEGEIEAVASSGAGIVICPSTEGNLGDGFANLPVWLQHGVPMALGSDSHVCRQWNEELRWLEYGQRLLLQRRNVAALPMQAEGATAARLFDAAMRSGGTAAGQKQWGLVAGARADLLVLDTQAPGLLGLPTGHLLDATVFACDKAPVRDVYVAARCVLFQGRHAQQDAIAQRFVEAMQGLWGH</sequence>
<dbReference type="NCBIfam" id="NF006684">
    <property type="entry name" value="PRK09229.1-5"/>
    <property type="match status" value="1"/>
</dbReference>
<comment type="cofactor">
    <cofactor evidence="1">
        <name>Zn(2+)</name>
        <dbReference type="ChEBI" id="CHEBI:29105"/>
    </cofactor>
</comment>
<evidence type="ECO:0000313" key="7">
    <source>
        <dbReference type="Proteomes" id="UP000260665"/>
    </source>
</evidence>
<dbReference type="InterPro" id="IPR051607">
    <property type="entry name" value="Metallo-dep_hydrolases"/>
</dbReference>
<dbReference type="InterPro" id="IPR032466">
    <property type="entry name" value="Metal_Hydrolase"/>
</dbReference>
<dbReference type="Gene3D" id="3.20.20.140">
    <property type="entry name" value="Metal-dependent hydrolases"/>
    <property type="match status" value="1"/>
</dbReference>
<dbReference type="NCBIfam" id="NF006681">
    <property type="entry name" value="PRK09229.1-2"/>
    <property type="match status" value="1"/>
</dbReference>
<dbReference type="GO" id="GO:0005829">
    <property type="term" value="C:cytosol"/>
    <property type="evidence" value="ECO:0007669"/>
    <property type="project" value="TreeGrafter"/>
</dbReference>
<reference evidence="6 7" key="1">
    <citation type="submission" date="2018-05" db="EMBL/GenBank/DDBJ databases">
        <title>Rhodoferax soyangensis sp.nov., isolated from an oligotrophic freshwater lake.</title>
        <authorList>
            <person name="Park M."/>
        </authorList>
    </citation>
    <scope>NUCLEOTIDE SEQUENCE [LARGE SCALE GENOMIC DNA]</scope>
    <source>
        <strain evidence="6 7">IMCC26218</strain>
    </source>
</reference>
<dbReference type="GO" id="GO:0046872">
    <property type="term" value="F:metal ion binding"/>
    <property type="evidence" value="ECO:0007669"/>
    <property type="project" value="UniProtKB-KW"/>
</dbReference>
<evidence type="ECO:0000313" key="6">
    <source>
        <dbReference type="EMBL" id="RFO95471.1"/>
    </source>
</evidence>
<dbReference type="Pfam" id="PF01979">
    <property type="entry name" value="Amidohydro_1"/>
    <property type="match status" value="1"/>
</dbReference>
<keyword evidence="3" id="KW-0378">Hydrolase</keyword>
<dbReference type="InterPro" id="IPR011059">
    <property type="entry name" value="Metal-dep_hydrolase_composite"/>
</dbReference>
<dbReference type="OrthoDB" id="9796020at2"/>
<accession>A0A3E1R8D4</accession>
<keyword evidence="4" id="KW-0862">Zinc</keyword>
<dbReference type="GO" id="GO:0019239">
    <property type="term" value="F:deaminase activity"/>
    <property type="evidence" value="ECO:0007669"/>
    <property type="project" value="TreeGrafter"/>
</dbReference>
<dbReference type="Gene3D" id="2.30.40.10">
    <property type="entry name" value="Urease, subunit C, domain 1"/>
    <property type="match status" value="1"/>
</dbReference>
<evidence type="ECO:0000256" key="3">
    <source>
        <dbReference type="ARBA" id="ARBA00022801"/>
    </source>
</evidence>
<name>A0A3E1R8D4_9BURK</name>
<evidence type="ECO:0000256" key="2">
    <source>
        <dbReference type="ARBA" id="ARBA00022723"/>
    </source>
</evidence>
<evidence type="ECO:0000256" key="1">
    <source>
        <dbReference type="ARBA" id="ARBA00001947"/>
    </source>
</evidence>
<keyword evidence="2" id="KW-0479">Metal-binding</keyword>
<dbReference type="Proteomes" id="UP000260665">
    <property type="component" value="Unassembled WGS sequence"/>
</dbReference>
<dbReference type="AlphaFoldDB" id="A0A3E1R8D4"/>
<protein>
    <submittedName>
        <fullName evidence="6">Formimidoylglutamate deiminase</fullName>
    </submittedName>
</protein>